<dbReference type="SMART" id="SM00437">
    <property type="entry name" value="TOP1Ac"/>
    <property type="match status" value="1"/>
</dbReference>
<dbReference type="SMART" id="SM00436">
    <property type="entry name" value="TOP1Bc"/>
    <property type="match status" value="1"/>
</dbReference>
<dbReference type="Gene3D" id="1.10.460.10">
    <property type="entry name" value="Topoisomerase I, domain 2"/>
    <property type="match status" value="1"/>
</dbReference>
<dbReference type="InterPro" id="IPR013824">
    <property type="entry name" value="Topo_IA_cen_sub1"/>
</dbReference>
<sequence>MPKALIIAEKPSVATDLARALAKAPGMTPFTKEKDYFENETHVISSAIGHLIELGFPEVNGKKIGWGWTHLPIMPEEFELKPIEDSADRFKLLSRLMKRKDVDQLINACDAGREGELIFRYIVEAAGIKKPVQRLWMQSMTQGAILEAFKKLRSDTEMRPLADAAKCRSESDWLVGINATRALTALNSRNGGFRLTPAGRVQTPTLTILAKRELEIQAFVSRTYFEVHGLFEVPAGSYEGRWFDESFKKDETDEHKKPERLWDLEKAQAIVQRCLGKPGKIEQVTRPTKQIAPLLYDLTSLQREASNRFGFSARRTLQIAQALYEKFKVLTYPRTDSRYLPEDYLGTVKETLSTFARQDTRKPGALPQDLGTHAATALDKNWVRPTKRVFDTTKVSDHFAIIPTGLIPPKELPEAEQKLFDMVARRFVAVFFPPAEFEVTTRITRVDHDAFKSEGKVLVESGWLAVYGKKAAEEAAAEGDSKSKLLVLAKDGDSARTVDIEAAEMQTKPPARFNEATLLSTMEGAGKLVEDEELAEAMSERGLGTPATRAAIIEGLISDKYIERVERNIAVTSKGLTLIDQISQIGIEALSSPELTGQWEYKLRQMEQNKLDRGSFMRDIRHLTNQVVEKTKAYQKIAKDRVYPDFDAKCGVCGQRGFEQKEDYVSCKNPECKVRVYKVIAGRELGEDLLRELLEKRFLPPMEGFRSRLGKDFTAGIEVKDDGKTAFVFPGGENDPDAPPPFDFASATPIAKCPVCALKKRDGKIYNTPDHYICNIAAKDAKACNARLPKVLCKKEISEENAIKFFTEGKTDVIAGMISKRDRPFSAFLLCKPGEKRLLGWEFPPREAKPKAPAAPKKGRFAKKAAAQDTPEDAPEE</sequence>
<evidence type="ECO:0000256" key="1">
    <source>
        <dbReference type="ARBA" id="ARBA00000213"/>
    </source>
</evidence>
<name>A0ABP9P7Z8_9BACT</name>
<evidence type="ECO:0000256" key="7">
    <source>
        <dbReference type="ARBA" id="ARBA00023125"/>
    </source>
</evidence>
<comment type="similarity">
    <text evidence="2">Belongs to the type IA topoisomerase family.</text>
</comment>
<dbReference type="InterPro" id="IPR003602">
    <property type="entry name" value="Topo_IA_DNA-bd_dom"/>
</dbReference>
<dbReference type="Pfam" id="PF01131">
    <property type="entry name" value="Topoisom_bac"/>
    <property type="match status" value="1"/>
</dbReference>
<dbReference type="NCBIfam" id="NF006032">
    <property type="entry name" value="PRK08173.1"/>
    <property type="match status" value="1"/>
</dbReference>
<dbReference type="InterPro" id="IPR023405">
    <property type="entry name" value="Topo_IA_core_domain"/>
</dbReference>
<evidence type="ECO:0000256" key="3">
    <source>
        <dbReference type="ARBA" id="ARBA00012891"/>
    </source>
</evidence>
<dbReference type="CDD" id="cd00186">
    <property type="entry name" value="TOP1Ac"/>
    <property type="match status" value="1"/>
</dbReference>
<keyword evidence="4" id="KW-0479">Metal-binding</keyword>
<dbReference type="PANTHER" id="PTHR11390">
    <property type="entry name" value="PROKARYOTIC DNA TOPOISOMERASE"/>
    <property type="match status" value="1"/>
</dbReference>
<proteinExistence type="inferred from homology"/>
<dbReference type="Pfam" id="PF01751">
    <property type="entry name" value="Toprim"/>
    <property type="match status" value="1"/>
</dbReference>
<dbReference type="PROSITE" id="PS50880">
    <property type="entry name" value="TOPRIM"/>
    <property type="match status" value="1"/>
</dbReference>
<dbReference type="InterPro" id="IPR005738">
    <property type="entry name" value="TopoIII"/>
</dbReference>
<dbReference type="InterPro" id="IPR003601">
    <property type="entry name" value="Topo_IA_2"/>
</dbReference>
<keyword evidence="5" id="KW-0460">Magnesium</keyword>
<evidence type="ECO:0000256" key="9">
    <source>
        <dbReference type="ARBA" id="ARBA00030003"/>
    </source>
</evidence>
<gene>
    <name evidence="16" type="ORF">GCM10023213_18950</name>
</gene>
<keyword evidence="17" id="KW-1185">Reference proteome</keyword>
<evidence type="ECO:0000256" key="13">
    <source>
        <dbReference type="SAM" id="MobiDB-lite"/>
    </source>
</evidence>
<dbReference type="InterPro" id="IPR013497">
    <property type="entry name" value="Topo_IA_cen"/>
</dbReference>
<dbReference type="InterPro" id="IPR006171">
    <property type="entry name" value="TOPRIM_dom"/>
</dbReference>
<evidence type="ECO:0000256" key="4">
    <source>
        <dbReference type="ARBA" id="ARBA00022723"/>
    </source>
</evidence>
<keyword evidence="8" id="KW-0413">Isomerase</keyword>
<feature type="domain" description="Toprim" evidence="14">
    <location>
        <begin position="3"/>
        <end position="141"/>
    </location>
</feature>
<dbReference type="CDD" id="cd03362">
    <property type="entry name" value="TOPRIM_TopoIA_TopoIII"/>
    <property type="match status" value="1"/>
</dbReference>
<evidence type="ECO:0000313" key="16">
    <source>
        <dbReference type="EMBL" id="GAA5138997.1"/>
    </source>
</evidence>
<evidence type="ECO:0000256" key="11">
    <source>
        <dbReference type="ARBA" id="ARBA00032235"/>
    </source>
</evidence>
<keyword evidence="6" id="KW-0799">Topoisomerase</keyword>
<dbReference type="EC" id="5.6.2.1" evidence="3"/>
<dbReference type="InterPro" id="IPR013825">
    <property type="entry name" value="Topo_IA_cen_sub2"/>
</dbReference>
<dbReference type="InterPro" id="IPR025589">
    <property type="entry name" value="Toprim_C_rpt"/>
</dbReference>
<evidence type="ECO:0000259" key="14">
    <source>
        <dbReference type="PROSITE" id="PS50880"/>
    </source>
</evidence>
<feature type="domain" description="Topo IA-type catalytic" evidence="15">
    <location>
        <begin position="158"/>
        <end position="628"/>
    </location>
</feature>
<dbReference type="Proteomes" id="UP001499852">
    <property type="component" value="Unassembled WGS sequence"/>
</dbReference>
<dbReference type="Gene3D" id="2.70.20.10">
    <property type="entry name" value="Topoisomerase I, domain 3"/>
    <property type="match status" value="1"/>
</dbReference>
<dbReference type="Pfam" id="PF13342">
    <property type="entry name" value="Toprim_Crpt"/>
    <property type="match status" value="2"/>
</dbReference>
<comment type="caution">
    <text evidence="16">The sequence shown here is derived from an EMBL/GenBank/DDBJ whole genome shotgun (WGS) entry which is preliminary data.</text>
</comment>
<comment type="catalytic activity">
    <reaction evidence="1">
        <text>ATP-independent breakage of single-stranded DNA, followed by passage and rejoining.</text>
        <dbReference type="EC" id="5.6.2.1"/>
    </reaction>
</comment>
<dbReference type="PANTHER" id="PTHR11390:SF21">
    <property type="entry name" value="DNA TOPOISOMERASE 3-ALPHA"/>
    <property type="match status" value="1"/>
</dbReference>
<evidence type="ECO:0000256" key="10">
    <source>
        <dbReference type="ARBA" id="ARBA00031985"/>
    </source>
</evidence>
<dbReference type="InterPro" id="IPR034144">
    <property type="entry name" value="TOPRIM_TopoIII"/>
</dbReference>
<dbReference type="PROSITE" id="PS00396">
    <property type="entry name" value="TOPO_IA_1"/>
    <property type="match status" value="1"/>
</dbReference>
<dbReference type="InterPro" id="IPR000380">
    <property type="entry name" value="Topo_IA"/>
</dbReference>
<dbReference type="PRINTS" id="PR00417">
    <property type="entry name" value="PRTPISMRASEI"/>
</dbReference>
<dbReference type="InterPro" id="IPR023406">
    <property type="entry name" value="Topo_IA_AS"/>
</dbReference>
<dbReference type="NCBIfam" id="NF005829">
    <property type="entry name" value="PRK07726.1"/>
    <property type="match status" value="1"/>
</dbReference>
<dbReference type="Gene3D" id="3.40.50.140">
    <property type="match status" value="1"/>
</dbReference>
<evidence type="ECO:0000256" key="2">
    <source>
        <dbReference type="ARBA" id="ARBA00009446"/>
    </source>
</evidence>
<evidence type="ECO:0000313" key="17">
    <source>
        <dbReference type="Proteomes" id="UP001499852"/>
    </source>
</evidence>
<protein>
    <recommendedName>
        <fullName evidence="3">DNA topoisomerase</fullName>
        <ecNumber evidence="3">5.6.2.1</ecNumber>
    </recommendedName>
    <alternativeName>
        <fullName evidence="12">Omega-protein</fullName>
    </alternativeName>
    <alternativeName>
        <fullName evidence="11">Relaxing enzyme</fullName>
    </alternativeName>
    <alternativeName>
        <fullName evidence="9">Swivelase</fullName>
    </alternativeName>
    <alternativeName>
        <fullName evidence="10">Untwisting enzyme</fullName>
    </alternativeName>
</protein>
<evidence type="ECO:0000256" key="5">
    <source>
        <dbReference type="ARBA" id="ARBA00022842"/>
    </source>
</evidence>
<keyword evidence="7" id="KW-0238">DNA-binding</keyword>
<evidence type="ECO:0000259" key="15">
    <source>
        <dbReference type="PROSITE" id="PS52039"/>
    </source>
</evidence>
<feature type="region of interest" description="Disordered" evidence="13">
    <location>
        <begin position="843"/>
        <end position="877"/>
    </location>
</feature>
<evidence type="ECO:0000256" key="8">
    <source>
        <dbReference type="ARBA" id="ARBA00023235"/>
    </source>
</evidence>
<dbReference type="EMBL" id="BAABIA010000003">
    <property type="protein sequence ID" value="GAA5138997.1"/>
    <property type="molecule type" value="Genomic_DNA"/>
</dbReference>
<dbReference type="SMART" id="SM00493">
    <property type="entry name" value="TOPRIM"/>
    <property type="match status" value="1"/>
</dbReference>
<dbReference type="PROSITE" id="PS52039">
    <property type="entry name" value="TOPO_IA_2"/>
    <property type="match status" value="1"/>
</dbReference>
<reference evidence="17" key="1">
    <citation type="journal article" date="2019" name="Int. J. Syst. Evol. Microbiol.">
        <title>The Global Catalogue of Microorganisms (GCM) 10K type strain sequencing project: providing services to taxonomists for standard genome sequencing and annotation.</title>
        <authorList>
            <consortium name="The Broad Institute Genomics Platform"/>
            <consortium name="The Broad Institute Genome Sequencing Center for Infectious Disease"/>
            <person name="Wu L."/>
            <person name="Ma J."/>
        </authorList>
    </citation>
    <scope>NUCLEOTIDE SEQUENCE [LARGE SCALE GENOMIC DNA]</scope>
    <source>
        <strain evidence="17">JCM 18053</strain>
    </source>
</reference>
<evidence type="ECO:0000256" key="6">
    <source>
        <dbReference type="ARBA" id="ARBA00023029"/>
    </source>
</evidence>
<dbReference type="SUPFAM" id="SSF56712">
    <property type="entry name" value="Prokaryotic type I DNA topoisomerase"/>
    <property type="match status" value="1"/>
</dbReference>
<dbReference type="NCBIfam" id="TIGR01056">
    <property type="entry name" value="topB"/>
    <property type="match status" value="1"/>
</dbReference>
<dbReference type="Gene3D" id="1.10.290.10">
    <property type="entry name" value="Topoisomerase I, domain 4"/>
    <property type="match status" value="1"/>
</dbReference>
<dbReference type="InterPro" id="IPR013826">
    <property type="entry name" value="Topo_IA_cen_sub3"/>
</dbReference>
<evidence type="ECO:0000256" key="12">
    <source>
        <dbReference type="ARBA" id="ARBA00032877"/>
    </source>
</evidence>
<dbReference type="RefSeq" id="WP_345736124.1">
    <property type="nucleotide sequence ID" value="NZ_BAABIA010000003.1"/>
</dbReference>
<accession>A0ABP9P7Z8</accession>
<organism evidence="16 17">
    <name type="scientific">Prosthecobacter algae</name>
    <dbReference type="NCBI Taxonomy" id="1144682"/>
    <lineage>
        <taxon>Bacteria</taxon>
        <taxon>Pseudomonadati</taxon>
        <taxon>Verrucomicrobiota</taxon>
        <taxon>Verrucomicrobiia</taxon>
        <taxon>Verrucomicrobiales</taxon>
        <taxon>Verrucomicrobiaceae</taxon>
        <taxon>Prosthecobacter</taxon>
    </lineage>
</organism>